<dbReference type="Proteomes" id="UP001056766">
    <property type="component" value="Unassembled WGS sequence"/>
</dbReference>
<evidence type="ECO:0000313" key="3">
    <source>
        <dbReference type="Proteomes" id="UP001056766"/>
    </source>
</evidence>
<reference evidence="2" key="1">
    <citation type="journal article" date="2021" name="mSystems">
        <title>Bacteria and Archaea Synergistically Convert Glycine Betaine to Biogenic Methane in the Formosa Cold Seep of the South China Sea.</title>
        <authorList>
            <person name="Li L."/>
            <person name="Zhang W."/>
            <person name="Zhang S."/>
            <person name="Song L."/>
            <person name="Sun Q."/>
            <person name="Zhang H."/>
            <person name="Xiang H."/>
            <person name="Dong X."/>
        </authorList>
    </citation>
    <scope>NUCLEOTIDE SEQUENCE</scope>
    <source>
        <strain evidence="2">LLY</strain>
    </source>
</reference>
<keyword evidence="1" id="KW-0472">Membrane</keyword>
<keyword evidence="1" id="KW-0812">Transmembrane</keyword>
<dbReference type="InterPro" id="IPR035185">
    <property type="entry name" value="DUF5305"/>
</dbReference>
<dbReference type="AlphaFoldDB" id="A0A9E4ZH62"/>
<evidence type="ECO:0000256" key="1">
    <source>
        <dbReference type="SAM" id="Phobius"/>
    </source>
</evidence>
<evidence type="ECO:0000313" key="2">
    <source>
        <dbReference type="EMBL" id="MCM1987119.1"/>
    </source>
</evidence>
<keyword evidence="1" id="KW-1133">Transmembrane helix</keyword>
<proteinExistence type="predicted"/>
<reference evidence="2" key="2">
    <citation type="submission" date="2021-04" db="EMBL/GenBank/DDBJ databases">
        <authorList>
            <person name="Dong X."/>
        </authorList>
    </citation>
    <scope>NUCLEOTIDE SEQUENCE</scope>
    <source>
        <strain evidence="2">LLY</strain>
    </source>
</reference>
<dbReference type="EMBL" id="JAGSOI010000036">
    <property type="protein sequence ID" value="MCM1987119.1"/>
    <property type="molecule type" value="Genomic_DNA"/>
</dbReference>
<organism evidence="2 3">
    <name type="scientific">Methanococcoides seepicolus</name>
    <dbReference type="NCBI Taxonomy" id="2828780"/>
    <lineage>
        <taxon>Archaea</taxon>
        <taxon>Methanobacteriati</taxon>
        <taxon>Methanobacteriota</taxon>
        <taxon>Stenosarchaea group</taxon>
        <taxon>Methanomicrobia</taxon>
        <taxon>Methanosarcinales</taxon>
        <taxon>Methanosarcinaceae</taxon>
        <taxon>Methanococcoides</taxon>
    </lineage>
</organism>
<keyword evidence="3" id="KW-1185">Reference proteome</keyword>
<gene>
    <name evidence="2" type="ORF">KDK67_08995</name>
</gene>
<comment type="caution">
    <text evidence="2">The sequence shown here is derived from an EMBL/GenBank/DDBJ whole genome shotgun (WGS) entry which is preliminary data.</text>
</comment>
<accession>A0A9E4ZH62</accession>
<sequence length="324" mass="36035">MEYRENNQYHYERVIASSYTHSANYDFIAPVTLSNPIYARGKILDSGQPAYFFSVSPTMDVFFTYAIDSMGSVQIDADCDTFVVATTTGNVGGKDKVFWQKKYPVTTGPLEAGNKGEFSYNFSLNVPEIQSKIKDVQSEIGYSQGAKVEVVTYVSYNGNVNGKNVEGVEEFSMPLIISSSFYQIPQDLDFSNTVDNYETLKVKNVPSISVLVLPILSFFSSMVLILLFGLIRKQEEVPLSHIRQLEVESEHAKFKDFISKGSLPVEVGSLIEVGLSSLQDLVDAAVDMDARVIHDPLKDVYFMIHGGIIYRFNTGADMQDTGCT</sequence>
<dbReference type="Pfam" id="PF17231">
    <property type="entry name" value="DUF5305"/>
    <property type="match status" value="1"/>
</dbReference>
<dbReference type="RefSeq" id="WP_250868464.1">
    <property type="nucleotide sequence ID" value="NZ_JAGSOI010000036.1"/>
</dbReference>
<feature type="transmembrane region" description="Helical" evidence="1">
    <location>
        <begin position="208"/>
        <end position="231"/>
    </location>
</feature>
<protein>
    <submittedName>
        <fullName evidence="2">DUF5305 domain-containing protein</fullName>
    </submittedName>
</protein>
<name>A0A9E4ZH62_9EURY</name>